<evidence type="ECO:0000313" key="2">
    <source>
        <dbReference type="Proteomes" id="UP000010475"/>
    </source>
</evidence>
<proteinExistence type="predicted"/>
<keyword evidence="2" id="KW-1185">Reference proteome</keyword>
<dbReference type="Proteomes" id="UP000010475">
    <property type="component" value="Chromosome"/>
</dbReference>
<dbReference type="RefSeq" id="WP_015210771.1">
    <property type="nucleotide sequence ID" value="NC_019757.1"/>
</dbReference>
<organism evidence="1 2">
    <name type="scientific">Cylindrospermum stagnale PCC 7417</name>
    <dbReference type="NCBI Taxonomy" id="56107"/>
    <lineage>
        <taxon>Bacteria</taxon>
        <taxon>Bacillati</taxon>
        <taxon>Cyanobacteriota</taxon>
        <taxon>Cyanophyceae</taxon>
        <taxon>Nostocales</taxon>
        <taxon>Nostocaceae</taxon>
        <taxon>Cylindrospermum</taxon>
    </lineage>
</organism>
<dbReference type="EMBL" id="CP003642">
    <property type="protein sequence ID" value="AFZ27536.1"/>
    <property type="molecule type" value="Genomic_DNA"/>
</dbReference>
<sequence>MSTNEIAAANFLKGKIQQDFLNNVGAVSNTPVNPTSQQQIGSCIGVFSCIAVSGVGTPNNPANQEEQIVQNIVANTQPQDLINAIAQLPEALQVRVVTDYPRQSLAQALELSQANFGNLPESTQLVIVGLVKAEAAQVGSCIGVFSCIAVTGAGQASPPPPEPSQQVGSCIGIFSCIAVSGVGTGVLPSLQDLTLKTIVDYLPQHPEQTAELLHGVPEHLQIMIVKKLPVTFWQNVIAGSNQQGFASLPEATKAAIRQHAYIGSTPPQVGSCIGIFSCIAASGVGTGNNIAPTEEQTIENIVANTQPQNFINAIAQLPEHLQVEVVKEYPPQSLAQALEFSQAEFGQLPEATQLVIAGLVQASLKQVGSCIGLFSCIAVTGAGQAPTPPPETLQQVGSCYGVFSCIAVSGVGTPVAPVPLTTNQAQQVLSQNRDLWEMASPPINHSNAPHAASVISQNTANTLRNQWAPNAGNSWSQSASTGFKTAKGITRWVTRSLSGGSDVVDFHALWFDRDQRAWKFLWHFRIV</sequence>
<dbReference type="KEGG" id="csg:Cylst_5526"/>
<name>K9X624_9NOST</name>
<dbReference type="AlphaFoldDB" id="K9X624"/>
<dbReference type="STRING" id="56107.Cylst_5526"/>
<reference evidence="1 2" key="1">
    <citation type="submission" date="2012-06" db="EMBL/GenBank/DDBJ databases">
        <title>Finished chromosome of genome of Cylindrospermum stagnale PCC 7417.</title>
        <authorList>
            <consortium name="US DOE Joint Genome Institute"/>
            <person name="Gugger M."/>
            <person name="Coursin T."/>
            <person name="Rippka R."/>
            <person name="Tandeau De Marsac N."/>
            <person name="Huntemann M."/>
            <person name="Wei C.-L."/>
            <person name="Han J."/>
            <person name="Detter J.C."/>
            <person name="Han C."/>
            <person name="Tapia R."/>
            <person name="Chen A."/>
            <person name="Kyrpides N."/>
            <person name="Mavromatis K."/>
            <person name="Markowitz V."/>
            <person name="Szeto E."/>
            <person name="Ivanova N."/>
            <person name="Pagani I."/>
            <person name="Pati A."/>
            <person name="Goodwin L."/>
            <person name="Nordberg H.P."/>
            <person name="Cantor M.N."/>
            <person name="Hua S.X."/>
            <person name="Woyke T."/>
            <person name="Kerfeld C.A."/>
        </authorList>
    </citation>
    <scope>NUCLEOTIDE SEQUENCE [LARGE SCALE GENOMIC DNA]</scope>
    <source>
        <strain evidence="1 2">PCC 7417</strain>
    </source>
</reference>
<dbReference type="HOGENOM" id="CLU_516510_0_0_3"/>
<protein>
    <submittedName>
        <fullName evidence="1">Uncharacterized protein</fullName>
    </submittedName>
</protein>
<dbReference type="OrthoDB" id="9976721at2"/>
<gene>
    <name evidence="1" type="ORF">Cylst_5526</name>
</gene>
<evidence type="ECO:0000313" key="1">
    <source>
        <dbReference type="EMBL" id="AFZ27536.1"/>
    </source>
</evidence>
<accession>K9X624</accession>